<protein>
    <recommendedName>
        <fullName evidence="5">DUF1285 domain-containing protein</fullName>
    </recommendedName>
</protein>
<dbReference type="Gene3D" id="2.30.270.10">
    <property type="entry name" value="duf1285 protein"/>
    <property type="match status" value="1"/>
</dbReference>
<feature type="domain" description="DUF1285" evidence="2">
    <location>
        <begin position="106"/>
        <end position="209"/>
    </location>
</feature>
<sequence length="233" mass="25216">MKGENAQNTGVAPCGEEETGLPVYSEAGLDSVAARLSHGGHAGAKGDVPRLPFLIRRDGSWLYRGGVIKRKAMLCLFGSLLTRDAQGAYLLRSPFESGMIEVEDAPFVAVELTWTGVGRTQRLCFRTNMDETVTASCEHPIRTEWDVPPEASADARPPYLLVRAGDGRWPLEARLSRSVWYELAALAEPGVYRGVRCMGVWSCGSFFPLARCETATGQAGADAGCFGEPDDTE</sequence>
<dbReference type="Pfam" id="PF21028">
    <property type="entry name" value="DUF1285_C"/>
    <property type="match status" value="1"/>
</dbReference>
<dbReference type="Proteomes" id="UP000317730">
    <property type="component" value="Unassembled WGS sequence"/>
</dbReference>
<proteinExistence type="predicted"/>
<gene>
    <name evidence="3" type="ORF">APE01nite_01590</name>
</gene>
<evidence type="ECO:0008006" key="5">
    <source>
        <dbReference type="Google" id="ProtNLM"/>
    </source>
</evidence>
<dbReference type="EMBL" id="BJMV01000001">
    <property type="protein sequence ID" value="GEB84362.1"/>
    <property type="molecule type" value="Genomic_DNA"/>
</dbReference>
<dbReference type="InterPro" id="IPR048342">
    <property type="entry name" value="DUF1285_C"/>
</dbReference>
<dbReference type="InterPro" id="IPR048341">
    <property type="entry name" value="DUF1285_N"/>
</dbReference>
<evidence type="ECO:0000313" key="3">
    <source>
        <dbReference type="EMBL" id="GEB84362.1"/>
    </source>
</evidence>
<accession>A0A4Y3TRE5</accession>
<evidence type="ECO:0000313" key="4">
    <source>
        <dbReference type="Proteomes" id="UP000317730"/>
    </source>
</evidence>
<reference evidence="3 4" key="1">
    <citation type="submission" date="2019-06" db="EMBL/GenBank/DDBJ databases">
        <title>Whole genome shotgun sequence of Acetobacter peroxydans NBRC 13755.</title>
        <authorList>
            <person name="Hosoyama A."/>
            <person name="Uohara A."/>
            <person name="Ohji S."/>
            <person name="Ichikawa N."/>
        </authorList>
    </citation>
    <scope>NUCLEOTIDE SEQUENCE [LARGE SCALE GENOMIC DNA]</scope>
    <source>
        <strain evidence="3 4">NBRC 13755</strain>
    </source>
</reference>
<evidence type="ECO:0000259" key="1">
    <source>
        <dbReference type="Pfam" id="PF06938"/>
    </source>
</evidence>
<keyword evidence="4" id="KW-1185">Reference proteome</keyword>
<evidence type="ECO:0000259" key="2">
    <source>
        <dbReference type="Pfam" id="PF21028"/>
    </source>
</evidence>
<dbReference type="Pfam" id="PF06938">
    <property type="entry name" value="DUF1285_N"/>
    <property type="match status" value="1"/>
</dbReference>
<dbReference type="AlphaFoldDB" id="A0A4Y3TRE5"/>
<comment type="caution">
    <text evidence="3">The sequence shown here is derived from an EMBL/GenBank/DDBJ whole genome shotgun (WGS) entry which is preliminary data.</text>
</comment>
<name>A0A4Y3TRE5_9PROT</name>
<dbReference type="Gene3D" id="3.10.540.10">
    <property type="entry name" value="duf1285 like domain"/>
    <property type="match status" value="1"/>
</dbReference>
<dbReference type="InterPro" id="IPR023361">
    <property type="entry name" value="DUF1285_beta_roll_sf"/>
</dbReference>
<feature type="domain" description="DUF1285" evidence="1">
    <location>
        <begin position="53"/>
        <end position="105"/>
    </location>
</feature>
<organism evidence="3 4">
    <name type="scientific">Acetobacter peroxydans</name>
    <dbReference type="NCBI Taxonomy" id="104098"/>
    <lineage>
        <taxon>Bacteria</taxon>
        <taxon>Pseudomonadati</taxon>
        <taxon>Pseudomonadota</taxon>
        <taxon>Alphaproteobacteria</taxon>
        <taxon>Acetobacterales</taxon>
        <taxon>Acetobacteraceae</taxon>
        <taxon>Acetobacter</taxon>
    </lineage>
</organism>